<proteinExistence type="predicted"/>
<feature type="compositionally biased region" description="Basic and acidic residues" evidence="1">
    <location>
        <begin position="40"/>
        <end position="50"/>
    </location>
</feature>
<dbReference type="EMBL" id="JACGWO010000012">
    <property type="protein sequence ID" value="KAK4413673.1"/>
    <property type="molecule type" value="Genomic_DNA"/>
</dbReference>
<reference evidence="2" key="1">
    <citation type="submission" date="2020-06" db="EMBL/GenBank/DDBJ databases">
        <authorList>
            <person name="Li T."/>
            <person name="Hu X."/>
            <person name="Zhang T."/>
            <person name="Song X."/>
            <person name="Zhang H."/>
            <person name="Dai N."/>
            <person name="Sheng W."/>
            <person name="Hou X."/>
            <person name="Wei L."/>
        </authorList>
    </citation>
    <scope>NUCLEOTIDE SEQUENCE</scope>
    <source>
        <strain evidence="2">3651</strain>
        <tissue evidence="2">Leaf</tissue>
    </source>
</reference>
<feature type="compositionally biased region" description="Basic and acidic residues" evidence="1">
    <location>
        <begin position="92"/>
        <end position="103"/>
    </location>
</feature>
<gene>
    <name evidence="2" type="ORF">Salat_2780100</name>
</gene>
<keyword evidence="3" id="KW-1185">Reference proteome</keyword>
<feature type="compositionally biased region" description="Polar residues" evidence="1">
    <location>
        <begin position="9"/>
        <end position="21"/>
    </location>
</feature>
<feature type="region of interest" description="Disordered" evidence="1">
    <location>
        <begin position="89"/>
        <end position="109"/>
    </location>
</feature>
<reference evidence="2" key="2">
    <citation type="journal article" date="2024" name="Plant">
        <title>Genomic evolution and insights into agronomic trait innovations of Sesamum species.</title>
        <authorList>
            <person name="Miao H."/>
            <person name="Wang L."/>
            <person name="Qu L."/>
            <person name="Liu H."/>
            <person name="Sun Y."/>
            <person name="Le M."/>
            <person name="Wang Q."/>
            <person name="Wei S."/>
            <person name="Zheng Y."/>
            <person name="Lin W."/>
            <person name="Duan Y."/>
            <person name="Cao H."/>
            <person name="Xiong S."/>
            <person name="Wang X."/>
            <person name="Wei L."/>
            <person name="Li C."/>
            <person name="Ma Q."/>
            <person name="Ju M."/>
            <person name="Zhao R."/>
            <person name="Li G."/>
            <person name="Mu C."/>
            <person name="Tian Q."/>
            <person name="Mei H."/>
            <person name="Zhang T."/>
            <person name="Gao T."/>
            <person name="Zhang H."/>
        </authorList>
    </citation>
    <scope>NUCLEOTIDE SEQUENCE</scope>
    <source>
        <strain evidence="2">3651</strain>
    </source>
</reference>
<accession>A0AAE2C981</accession>
<evidence type="ECO:0000313" key="3">
    <source>
        <dbReference type="Proteomes" id="UP001293254"/>
    </source>
</evidence>
<protein>
    <submittedName>
        <fullName evidence="2">Uncharacterized protein</fullName>
    </submittedName>
</protein>
<comment type="caution">
    <text evidence="2">The sequence shown here is derived from an EMBL/GenBank/DDBJ whole genome shotgun (WGS) entry which is preliminary data.</text>
</comment>
<sequence>MTQTDSKRVTTSKVQLPSAPNTPLGPSMRCGATTQPSTGDRCHANLEPRHQHPPLHVTPKGCPQNSRQQSPPGGATNVAMVVVATEASTRIDALEGRHGDEHGPRKRHP</sequence>
<name>A0AAE2C981_9LAMI</name>
<evidence type="ECO:0000313" key="2">
    <source>
        <dbReference type="EMBL" id="KAK4413673.1"/>
    </source>
</evidence>
<dbReference type="AlphaFoldDB" id="A0AAE2C981"/>
<evidence type="ECO:0000256" key="1">
    <source>
        <dbReference type="SAM" id="MobiDB-lite"/>
    </source>
</evidence>
<feature type="region of interest" description="Disordered" evidence="1">
    <location>
        <begin position="1"/>
        <end position="76"/>
    </location>
</feature>
<organism evidence="2 3">
    <name type="scientific">Sesamum alatum</name>
    <dbReference type="NCBI Taxonomy" id="300844"/>
    <lineage>
        <taxon>Eukaryota</taxon>
        <taxon>Viridiplantae</taxon>
        <taxon>Streptophyta</taxon>
        <taxon>Embryophyta</taxon>
        <taxon>Tracheophyta</taxon>
        <taxon>Spermatophyta</taxon>
        <taxon>Magnoliopsida</taxon>
        <taxon>eudicotyledons</taxon>
        <taxon>Gunneridae</taxon>
        <taxon>Pentapetalae</taxon>
        <taxon>asterids</taxon>
        <taxon>lamiids</taxon>
        <taxon>Lamiales</taxon>
        <taxon>Pedaliaceae</taxon>
        <taxon>Sesamum</taxon>
    </lineage>
</organism>
<dbReference type="Proteomes" id="UP001293254">
    <property type="component" value="Unassembled WGS sequence"/>
</dbReference>